<dbReference type="PANTHER" id="PTHR35526">
    <property type="entry name" value="ANTI-SIGMA-F FACTOR RSBW-RELATED"/>
    <property type="match status" value="1"/>
</dbReference>
<evidence type="ECO:0000313" key="3">
    <source>
        <dbReference type="EMBL" id="PZG14933.1"/>
    </source>
</evidence>
<dbReference type="GO" id="GO:0004674">
    <property type="term" value="F:protein serine/threonine kinase activity"/>
    <property type="evidence" value="ECO:0007669"/>
    <property type="project" value="UniProtKB-KW"/>
</dbReference>
<dbReference type="InterPro" id="IPR050267">
    <property type="entry name" value="Anti-sigma-factor_SerPK"/>
</dbReference>
<dbReference type="InterPro" id="IPR036890">
    <property type="entry name" value="HATPase_C_sf"/>
</dbReference>
<dbReference type="EMBL" id="POUA01000802">
    <property type="protein sequence ID" value="PZG14933.1"/>
    <property type="molecule type" value="Genomic_DNA"/>
</dbReference>
<keyword evidence="3" id="KW-0547">Nucleotide-binding</keyword>
<dbReference type="CDD" id="cd16936">
    <property type="entry name" value="HATPase_RsbW-like"/>
    <property type="match status" value="1"/>
</dbReference>
<dbReference type="PANTHER" id="PTHR35526:SF3">
    <property type="entry name" value="ANTI-SIGMA-F FACTOR RSBW"/>
    <property type="match status" value="1"/>
</dbReference>
<evidence type="ECO:0000259" key="2">
    <source>
        <dbReference type="Pfam" id="PF13581"/>
    </source>
</evidence>
<evidence type="ECO:0000256" key="1">
    <source>
        <dbReference type="ARBA" id="ARBA00022527"/>
    </source>
</evidence>
<keyword evidence="4" id="KW-1185">Reference proteome</keyword>
<dbReference type="AlphaFoldDB" id="A0A2W2DWS3"/>
<keyword evidence="1" id="KW-0808">Transferase</keyword>
<keyword evidence="3" id="KW-0067">ATP-binding</keyword>
<reference evidence="3 4" key="1">
    <citation type="submission" date="2018-01" db="EMBL/GenBank/DDBJ databases">
        <title>Draft genome sequence of Sphaerisporangium sp. 7K107.</title>
        <authorList>
            <person name="Sahin N."/>
            <person name="Saygin H."/>
            <person name="Ay H."/>
        </authorList>
    </citation>
    <scope>NUCLEOTIDE SEQUENCE [LARGE SCALE GENOMIC DNA]</scope>
    <source>
        <strain evidence="3 4">7K107</strain>
    </source>
</reference>
<dbReference type="Gene3D" id="3.30.565.10">
    <property type="entry name" value="Histidine kinase-like ATPase, C-terminal domain"/>
    <property type="match status" value="1"/>
</dbReference>
<dbReference type="RefSeq" id="WP_111172245.1">
    <property type="nucleotide sequence ID" value="NZ_POUA01000802.1"/>
</dbReference>
<feature type="domain" description="Histidine kinase/HSP90-like ATPase" evidence="2">
    <location>
        <begin position="10"/>
        <end position="126"/>
    </location>
</feature>
<dbReference type="SUPFAM" id="SSF55874">
    <property type="entry name" value="ATPase domain of HSP90 chaperone/DNA topoisomerase II/histidine kinase"/>
    <property type="match status" value="1"/>
</dbReference>
<organism evidence="3 4">
    <name type="scientific">Spongiactinospora gelatinilytica</name>
    <dbReference type="NCBI Taxonomy" id="2666298"/>
    <lineage>
        <taxon>Bacteria</taxon>
        <taxon>Bacillati</taxon>
        <taxon>Actinomycetota</taxon>
        <taxon>Actinomycetes</taxon>
        <taxon>Streptosporangiales</taxon>
        <taxon>Streptosporangiaceae</taxon>
        <taxon>Spongiactinospora</taxon>
    </lineage>
</organism>
<proteinExistence type="predicted"/>
<name>A0A2W2DWS3_9ACTN</name>
<dbReference type="InterPro" id="IPR003594">
    <property type="entry name" value="HATPase_dom"/>
</dbReference>
<gene>
    <name evidence="3" type="ORF">C1I98_39435</name>
</gene>
<accession>A0A2W2DWS3</accession>
<dbReference type="GO" id="GO:0005524">
    <property type="term" value="F:ATP binding"/>
    <property type="evidence" value="ECO:0007669"/>
    <property type="project" value="UniProtKB-KW"/>
</dbReference>
<protein>
    <submittedName>
        <fullName evidence="3">ATP-binding protein</fullName>
    </submittedName>
</protein>
<dbReference type="Pfam" id="PF13581">
    <property type="entry name" value="HATPase_c_2"/>
    <property type="match status" value="1"/>
</dbReference>
<keyword evidence="1" id="KW-0418">Kinase</keyword>
<comment type="caution">
    <text evidence="3">The sequence shown here is derived from an EMBL/GenBank/DDBJ whole genome shotgun (WGS) entry which is preliminary data.</text>
</comment>
<dbReference type="Proteomes" id="UP000248544">
    <property type="component" value="Unassembled WGS sequence"/>
</dbReference>
<evidence type="ECO:0000313" key="4">
    <source>
        <dbReference type="Proteomes" id="UP000248544"/>
    </source>
</evidence>
<sequence length="148" mass="16320">MEARIALRLPRDASSVPFIRQLVDAALRTLGVVPPIRDDIRIILSEACSNVIKHAAPSKEYTVSAALDEEHCTIKIMDYGHGFEPGAMNHRPVPAISEHGRGLQIMRALADDMHISSHGDGSEVSVEKSLRYAEDAPARTLHYPLNHH</sequence>
<keyword evidence="1" id="KW-0723">Serine/threonine-protein kinase</keyword>